<gene>
    <name evidence="1" type="ORF">MUK42_24494</name>
</gene>
<name>A0A9E7G9L6_9LILI</name>
<dbReference type="Gene3D" id="3.90.228.10">
    <property type="match status" value="1"/>
</dbReference>
<organism evidence="1 2">
    <name type="scientific">Musa troglodytarum</name>
    <name type="common">fe'i banana</name>
    <dbReference type="NCBI Taxonomy" id="320322"/>
    <lineage>
        <taxon>Eukaryota</taxon>
        <taxon>Viridiplantae</taxon>
        <taxon>Streptophyta</taxon>
        <taxon>Embryophyta</taxon>
        <taxon>Tracheophyta</taxon>
        <taxon>Spermatophyta</taxon>
        <taxon>Magnoliopsida</taxon>
        <taxon>Liliopsida</taxon>
        <taxon>Zingiberales</taxon>
        <taxon>Musaceae</taxon>
        <taxon>Musa</taxon>
    </lineage>
</organism>
<keyword evidence="2" id="KW-1185">Reference proteome</keyword>
<dbReference type="PANTHER" id="PTHR31681">
    <property type="entry name" value="C2H2-LIKE ZINC FINGER PROTEIN"/>
    <property type="match status" value="1"/>
</dbReference>
<accession>A0A9E7G9L6</accession>
<dbReference type="Proteomes" id="UP001055439">
    <property type="component" value="Chromosome 6"/>
</dbReference>
<reference evidence="1" key="1">
    <citation type="submission" date="2022-05" db="EMBL/GenBank/DDBJ databases">
        <title>The Musa troglodytarum L. genome provides insights into the mechanism of non-climacteric behaviour and enrichment of carotenoids.</title>
        <authorList>
            <person name="Wang J."/>
        </authorList>
    </citation>
    <scope>NUCLEOTIDE SEQUENCE</scope>
    <source>
        <tissue evidence="1">Leaf</tissue>
    </source>
</reference>
<dbReference type="AlphaFoldDB" id="A0A9E7G9L6"/>
<dbReference type="SUPFAM" id="SSF56399">
    <property type="entry name" value="ADP-ribosylation"/>
    <property type="match status" value="1"/>
</dbReference>
<protein>
    <submittedName>
        <fullName evidence="1">C2H2 zinc finger protein</fullName>
    </submittedName>
</protein>
<proteinExistence type="predicted"/>
<sequence>MPTLWITLKKSLHCKSGNSDVHEPKGGSHLGTLLRRKRSRSCCSRSIAVLGDVIHGARRQMEKPNCSSPRSIGSSEVLNPIDHEVVLSDTWYRHGYSSLSDAVLGNAGADHASLEVWSSTGHSSPSLCHGCREQLGRWENLEAHHLSKHAVSELLEGDSSRKIVEIICKASWSKSESSCGQLERVLKVHNMQKTLTQFEEYREMVKTRASKLPKKHPRCLADGNELLSICHILRHGFSRKKEMKGGVGVFTTSTSGRALESIQVIEDRPSIRKALLICRVIAGRVHKPVDNLQNLAGQSAFDSVAGKFGPQASI</sequence>
<dbReference type="EMBL" id="CP097508">
    <property type="protein sequence ID" value="URE10290.1"/>
    <property type="molecule type" value="Genomic_DNA"/>
</dbReference>
<evidence type="ECO:0000313" key="1">
    <source>
        <dbReference type="EMBL" id="URE10290.1"/>
    </source>
</evidence>
<dbReference type="OrthoDB" id="9514740at2759"/>
<evidence type="ECO:0000313" key="2">
    <source>
        <dbReference type="Proteomes" id="UP001055439"/>
    </source>
</evidence>
<dbReference type="PANTHER" id="PTHR31681:SF39">
    <property type="entry name" value="OS01G0785900 PROTEIN"/>
    <property type="match status" value="1"/>
</dbReference>